<dbReference type="GO" id="GO:0000725">
    <property type="term" value="P:recombinational repair"/>
    <property type="evidence" value="ECO:0007669"/>
    <property type="project" value="TreeGrafter"/>
</dbReference>
<evidence type="ECO:0000256" key="2">
    <source>
        <dbReference type="ARBA" id="ARBA00022741"/>
    </source>
</evidence>
<evidence type="ECO:0000256" key="8">
    <source>
        <dbReference type="ARBA" id="ARBA00034617"/>
    </source>
</evidence>
<dbReference type="Pfam" id="PF00580">
    <property type="entry name" value="UvrD-helicase"/>
    <property type="match status" value="1"/>
</dbReference>
<keyword evidence="6" id="KW-0238">DNA-binding</keyword>
<dbReference type="CDD" id="cd18807">
    <property type="entry name" value="SF1_C_UvrD"/>
    <property type="match status" value="1"/>
</dbReference>
<dbReference type="InterPro" id="IPR014017">
    <property type="entry name" value="DNA_helicase_UvrD-like_C"/>
</dbReference>
<dbReference type="STRING" id="29563.SAMN02983006_00585"/>
<dbReference type="GO" id="GO:0043138">
    <property type="term" value="F:3'-5' DNA helicase activity"/>
    <property type="evidence" value="ECO:0007669"/>
    <property type="project" value="UniProtKB-EC"/>
</dbReference>
<dbReference type="PANTHER" id="PTHR11070:SF2">
    <property type="entry name" value="ATP-DEPENDENT DNA HELICASE SRS2"/>
    <property type="match status" value="1"/>
</dbReference>
<dbReference type="GO" id="GO:0016887">
    <property type="term" value="F:ATP hydrolysis activity"/>
    <property type="evidence" value="ECO:0007669"/>
    <property type="project" value="RHEA"/>
</dbReference>
<keyword evidence="2 11" id="KW-0547">Nucleotide-binding</keyword>
<evidence type="ECO:0000256" key="3">
    <source>
        <dbReference type="ARBA" id="ARBA00022801"/>
    </source>
</evidence>
<evidence type="ECO:0000313" key="14">
    <source>
        <dbReference type="EMBL" id="SFL23518.1"/>
    </source>
</evidence>
<keyword evidence="7" id="KW-0413">Isomerase</keyword>
<accession>A0A1I4G050</accession>
<dbReference type="SUPFAM" id="SSF52540">
    <property type="entry name" value="P-loop containing nucleoside triphosphate hydrolases"/>
    <property type="match status" value="1"/>
</dbReference>
<dbReference type="RefSeq" id="WP_089859415.1">
    <property type="nucleotide sequence ID" value="NZ_FOTI01000004.1"/>
</dbReference>
<evidence type="ECO:0000259" key="12">
    <source>
        <dbReference type="PROSITE" id="PS51198"/>
    </source>
</evidence>
<name>A0A1I4G050_9FIRM</name>
<protein>
    <recommendedName>
        <fullName evidence="9">DNA 3'-5' helicase</fullName>
        <ecNumber evidence="9">5.6.2.4</ecNumber>
    </recommendedName>
</protein>
<dbReference type="GO" id="GO:0005524">
    <property type="term" value="F:ATP binding"/>
    <property type="evidence" value="ECO:0007669"/>
    <property type="project" value="UniProtKB-UniRule"/>
</dbReference>
<evidence type="ECO:0000313" key="15">
    <source>
        <dbReference type="Proteomes" id="UP000199006"/>
    </source>
</evidence>
<dbReference type="GO" id="GO:0003677">
    <property type="term" value="F:DNA binding"/>
    <property type="evidence" value="ECO:0007669"/>
    <property type="project" value="UniProtKB-KW"/>
</dbReference>
<dbReference type="GO" id="GO:0005829">
    <property type="term" value="C:cytosol"/>
    <property type="evidence" value="ECO:0007669"/>
    <property type="project" value="TreeGrafter"/>
</dbReference>
<feature type="domain" description="UvrD-like helicase C-terminal" evidence="13">
    <location>
        <begin position="293"/>
        <end position="570"/>
    </location>
</feature>
<dbReference type="OrthoDB" id="9810135at2"/>
<keyword evidence="5 11" id="KW-0067">ATP-binding</keyword>
<dbReference type="Proteomes" id="UP000199006">
    <property type="component" value="Unassembled WGS sequence"/>
</dbReference>
<evidence type="ECO:0000256" key="6">
    <source>
        <dbReference type="ARBA" id="ARBA00023125"/>
    </source>
</evidence>
<feature type="binding site" evidence="11">
    <location>
        <begin position="27"/>
        <end position="34"/>
    </location>
    <ligand>
        <name>ATP</name>
        <dbReference type="ChEBI" id="CHEBI:30616"/>
    </ligand>
</feature>
<organism evidence="14 15">
    <name type="scientific">Halanaerobium salsuginis</name>
    <dbReference type="NCBI Taxonomy" id="29563"/>
    <lineage>
        <taxon>Bacteria</taxon>
        <taxon>Bacillati</taxon>
        <taxon>Bacillota</taxon>
        <taxon>Clostridia</taxon>
        <taxon>Halanaerobiales</taxon>
        <taxon>Halanaerobiaceae</taxon>
        <taxon>Halanaerobium</taxon>
    </lineage>
</organism>
<keyword evidence="15" id="KW-1185">Reference proteome</keyword>
<evidence type="ECO:0000256" key="4">
    <source>
        <dbReference type="ARBA" id="ARBA00022806"/>
    </source>
</evidence>
<dbReference type="Pfam" id="PF13361">
    <property type="entry name" value="UvrD_C"/>
    <property type="match status" value="1"/>
</dbReference>
<dbReference type="Gene3D" id="3.40.50.300">
    <property type="entry name" value="P-loop containing nucleotide triphosphate hydrolases"/>
    <property type="match status" value="2"/>
</dbReference>
<dbReference type="CDD" id="cd17932">
    <property type="entry name" value="DEXQc_UvrD"/>
    <property type="match status" value="1"/>
</dbReference>
<comment type="similarity">
    <text evidence="1">Belongs to the helicase family. UvrD subfamily.</text>
</comment>
<comment type="catalytic activity">
    <reaction evidence="8">
        <text>Couples ATP hydrolysis with the unwinding of duplex DNA by translocating in the 3'-5' direction.</text>
        <dbReference type="EC" id="5.6.2.4"/>
    </reaction>
</comment>
<dbReference type="EC" id="5.6.2.4" evidence="9"/>
<dbReference type="PROSITE" id="PS51198">
    <property type="entry name" value="UVRD_HELICASE_ATP_BIND"/>
    <property type="match status" value="1"/>
</dbReference>
<feature type="domain" description="UvrD-like helicase ATP-binding" evidence="12">
    <location>
        <begin position="6"/>
        <end position="292"/>
    </location>
</feature>
<comment type="catalytic activity">
    <reaction evidence="10">
        <text>ATP + H2O = ADP + phosphate + H(+)</text>
        <dbReference type="Rhea" id="RHEA:13065"/>
        <dbReference type="ChEBI" id="CHEBI:15377"/>
        <dbReference type="ChEBI" id="CHEBI:15378"/>
        <dbReference type="ChEBI" id="CHEBI:30616"/>
        <dbReference type="ChEBI" id="CHEBI:43474"/>
        <dbReference type="ChEBI" id="CHEBI:456216"/>
        <dbReference type="EC" id="5.6.2.4"/>
    </reaction>
</comment>
<dbReference type="AlphaFoldDB" id="A0A1I4G050"/>
<dbReference type="Gene3D" id="1.10.10.160">
    <property type="match status" value="1"/>
</dbReference>
<keyword evidence="4 11" id="KW-0347">Helicase</keyword>
<dbReference type="InterPro" id="IPR013986">
    <property type="entry name" value="DExx_box_DNA_helicase_dom_sf"/>
</dbReference>
<sequence>MKYLLDDLNPKQQEAAQTLKGPVLVIAGAGSGKTRTLTYRTANLIQQGVKPANILTVTFTNRAADDMQAKIAQLVGNEILAEMNLGTFHSICLKILRENLTKINRMEGCLIYDTTDSVAIIEDIIFEFGLEETEYDPALIFNIISKAKMELVKPTNLTKNYAKAGKQGSEHFYQTAARIYREYERVLANNNSFDFNDLIKKTIELFETDQQLLQKYQQKFCYIQVDEYQDVNHSQYKLISLLAKPQNNIFVVGDDWQGIYGFRGADIGNILEFEHDYPAARVIKLERNYRSSNNIIESSNQLINNNTQNKVKAAWTRADDGAPIFLARADSPLVEAKYVCKRINHLVDFYNYKFSDIAVLCRSHFQSMQLQNQLPKFRIPHQLVGGVSFFDRQEIRYFVNYLKLLVNPNDKLALKRLFRIEVHGVGEILLSEINKYARENKMEITDVFESPTVVKGIGNNKAANIIEFQRRVIDTIYDLREQKMGMYQKALQLYEEVAFADNVLAELDNPAEREKYINMFLEDIANFQRYHPGRGLYDYLLLNKLIADKDLADSDQEDQVKIMTAHAAKGLEFPVVFIIAAEEEVFPHLKSLEEEAAGRNPYAVEEERRLFYVAMTRAEKILFISFAHRRVQNNDGQYKQLLPSRFLSELPAERLDFTSVESKKGGSGIQLRKNVQII</sequence>
<evidence type="ECO:0000256" key="7">
    <source>
        <dbReference type="ARBA" id="ARBA00023235"/>
    </source>
</evidence>
<keyword evidence="3 11" id="KW-0378">Hydrolase</keyword>
<dbReference type="EMBL" id="FOTI01000004">
    <property type="protein sequence ID" value="SFL23518.1"/>
    <property type="molecule type" value="Genomic_DNA"/>
</dbReference>
<dbReference type="PROSITE" id="PS51217">
    <property type="entry name" value="UVRD_HELICASE_CTER"/>
    <property type="match status" value="1"/>
</dbReference>
<evidence type="ECO:0000256" key="5">
    <source>
        <dbReference type="ARBA" id="ARBA00022840"/>
    </source>
</evidence>
<dbReference type="InterPro" id="IPR027417">
    <property type="entry name" value="P-loop_NTPase"/>
</dbReference>
<gene>
    <name evidence="14" type="ORF">SAMN02983006_00585</name>
</gene>
<dbReference type="PANTHER" id="PTHR11070">
    <property type="entry name" value="UVRD / RECB / PCRA DNA HELICASE FAMILY MEMBER"/>
    <property type="match status" value="1"/>
</dbReference>
<dbReference type="InterPro" id="IPR000212">
    <property type="entry name" value="DNA_helicase_UvrD/REP"/>
</dbReference>
<dbReference type="Gene3D" id="1.10.486.10">
    <property type="entry name" value="PCRA, domain 4"/>
    <property type="match status" value="1"/>
</dbReference>
<reference evidence="14 15" key="1">
    <citation type="submission" date="2016-10" db="EMBL/GenBank/DDBJ databases">
        <authorList>
            <person name="de Groot N.N."/>
        </authorList>
    </citation>
    <scope>NUCLEOTIDE SEQUENCE [LARGE SCALE GENOMIC DNA]</scope>
    <source>
        <strain evidence="14 15">ATCC 51327</strain>
    </source>
</reference>
<evidence type="ECO:0000256" key="1">
    <source>
        <dbReference type="ARBA" id="ARBA00009922"/>
    </source>
</evidence>
<evidence type="ECO:0000256" key="9">
    <source>
        <dbReference type="ARBA" id="ARBA00034808"/>
    </source>
</evidence>
<evidence type="ECO:0000256" key="11">
    <source>
        <dbReference type="PROSITE-ProRule" id="PRU00560"/>
    </source>
</evidence>
<dbReference type="InterPro" id="IPR014016">
    <property type="entry name" value="UvrD-like_ATP-bd"/>
</dbReference>
<proteinExistence type="inferred from homology"/>
<evidence type="ECO:0000256" key="10">
    <source>
        <dbReference type="ARBA" id="ARBA00048988"/>
    </source>
</evidence>
<evidence type="ECO:0000259" key="13">
    <source>
        <dbReference type="PROSITE" id="PS51217"/>
    </source>
</evidence>